<reference evidence="2" key="1">
    <citation type="submission" date="2014-04" db="EMBL/GenBank/DDBJ databases">
        <title>Evolutionary Origins and Diversification of the Mycorrhizal Mutualists.</title>
        <authorList>
            <consortium name="DOE Joint Genome Institute"/>
            <consortium name="Mycorrhizal Genomics Consortium"/>
            <person name="Kohler A."/>
            <person name="Kuo A."/>
            <person name="Nagy L.G."/>
            <person name="Floudas D."/>
            <person name="Copeland A."/>
            <person name="Barry K.W."/>
            <person name="Cichocki N."/>
            <person name="Veneault-Fourrey C."/>
            <person name="LaButti K."/>
            <person name="Lindquist E.A."/>
            <person name="Lipzen A."/>
            <person name="Lundell T."/>
            <person name="Morin E."/>
            <person name="Murat C."/>
            <person name="Riley R."/>
            <person name="Ohm R."/>
            <person name="Sun H."/>
            <person name="Tunlid A."/>
            <person name="Henrissat B."/>
            <person name="Grigoriev I.V."/>
            <person name="Hibbett D.S."/>
            <person name="Martin F."/>
        </authorList>
    </citation>
    <scope>NUCLEOTIDE SEQUENCE [LARGE SCALE GENOMIC DNA]</scope>
    <source>
        <strain evidence="2">FD-334 SS-4</strain>
    </source>
</reference>
<sequence>MERADPTVTTSWNRTLTPIAFISGPLDVDKPYFDTHYIPSIKEAMEKGHNFIVGPSGGVDTLALQYLQRSGVPSSRIRLYFNSNEETRLRPVFRHFEEAGGSVMIVKGGHTERDEAMTRGSHYDILRYRTEEECRAVFGNLYRKRVSGTEKNELRRKSGVGLILPDAVPGSSTKLVSKA</sequence>
<dbReference type="Proteomes" id="UP000054270">
    <property type="component" value="Unassembled WGS sequence"/>
</dbReference>
<proteinExistence type="predicted"/>
<dbReference type="OMA" id="HHFVIGP"/>
<protein>
    <submittedName>
        <fullName evidence="1">Uncharacterized protein</fullName>
    </submittedName>
</protein>
<organism evidence="1 2">
    <name type="scientific">Hypholoma sublateritium (strain FD-334 SS-4)</name>
    <dbReference type="NCBI Taxonomy" id="945553"/>
    <lineage>
        <taxon>Eukaryota</taxon>
        <taxon>Fungi</taxon>
        <taxon>Dikarya</taxon>
        <taxon>Basidiomycota</taxon>
        <taxon>Agaricomycotina</taxon>
        <taxon>Agaricomycetes</taxon>
        <taxon>Agaricomycetidae</taxon>
        <taxon>Agaricales</taxon>
        <taxon>Agaricineae</taxon>
        <taxon>Strophariaceae</taxon>
        <taxon>Hypholoma</taxon>
    </lineage>
</organism>
<evidence type="ECO:0000313" key="1">
    <source>
        <dbReference type="EMBL" id="KJA20859.1"/>
    </source>
</evidence>
<accession>A0A0D2NQ15</accession>
<keyword evidence="2" id="KW-1185">Reference proteome</keyword>
<dbReference type="OrthoDB" id="5422905at2759"/>
<name>A0A0D2NQ15_HYPSF</name>
<dbReference type="EMBL" id="KN817563">
    <property type="protein sequence ID" value="KJA20859.1"/>
    <property type="molecule type" value="Genomic_DNA"/>
</dbReference>
<evidence type="ECO:0000313" key="2">
    <source>
        <dbReference type="Proteomes" id="UP000054270"/>
    </source>
</evidence>
<gene>
    <name evidence="1" type="ORF">HYPSUDRAFT_42679</name>
</gene>
<dbReference type="AlphaFoldDB" id="A0A0D2NQ15"/>